<comment type="cofactor">
    <cofactor evidence="1">
        <name>heme b</name>
        <dbReference type="ChEBI" id="CHEBI:60344"/>
    </cofactor>
</comment>
<dbReference type="PANTHER" id="PTHR33577:SF9">
    <property type="entry name" value="PEROXIDASE STCC"/>
    <property type="match status" value="1"/>
</dbReference>
<evidence type="ECO:0000256" key="7">
    <source>
        <dbReference type="ARBA" id="ARBA00025795"/>
    </source>
</evidence>
<evidence type="ECO:0000256" key="2">
    <source>
        <dbReference type="ARBA" id="ARBA00022559"/>
    </source>
</evidence>
<evidence type="ECO:0000256" key="4">
    <source>
        <dbReference type="ARBA" id="ARBA00022723"/>
    </source>
</evidence>
<sequence>MKAYIAAVHVVALAASYMSISSFLTPPKDYILKKYDFTKWSPAGPHDARSPCPVLNSLANHYILPHDGKNLTISLLQQALPGALNLEYSLATVLATGGLFSSPNFWDGKFSLSDLNKHNFIEHDGSISRADFGLTGDGHSFNHEIFNEYMSVYKGSKETSIEAAARGRQLRMDTERSRDPDFTYGLPQHIISYGETVLVLSALRGGKELAVPVEWLDILWREERFPFNEGWRTATEPIGFGTVHDFKAKLVELSGGMGSELALMGENFINRLSLSIKGFFKQFYRPLSQTRVII</sequence>
<dbReference type="EMBL" id="CP138580">
    <property type="protein sequence ID" value="WPG97684.1"/>
    <property type="molecule type" value="Genomic_DNA"/>
</dbReference>
<evidence type="ECO:0000256" key="3">
    <source>
        <dbReference type="ARBA" id="ARBA00022617"/>
    </source>
</evidence>
<accession>A0AAQ3LXI2</accession>
<keyword evidence="6" id="KW-0408">Iron</keyword>
<evidence type="ECO:0000256" key="6">
    <source>
        <dbReference type="ARBA" id="ARBA00023004"/>
    </source>
</evidence>
<dbReference type="Proteomes" id="UP001303373">
    <property type="component" value="Chromosome 1"/>
</dbReference>
<dbReference type="PANTHER" id="PTHR33577">
    <property type="entry name" value="STERIGMATOCYSTIN BIOSYNTHESIS PEROXIDASE STCC-RELATED"/>
    <property type="match status" value="1"/>
</dbReference>
<evidence type="ECO:0000313" key="9">
    <source>
        <dbReference type="EMBL" id="WPG97684.1"/>
    </source>
</evidence>
<proteinExistence type="inferred from homology"/>
<keyword evidence="2" id="KW-0575">Peroxidase</keyword>
<name>A0AAQ3LXI2_9PEZI</name>
<dbReference type="GO" id="GO:0046872">
    <property type="term" value="F:metal ion binding"/>
    <property type="evidence" value="ECO:0007669"/>
    <property type="project" value="UniProtKB-KW"/>
</dbReference>
<keyword evidence="5" id="KW-0560">Oxidoreductase</keyword>
<protein>
    <submittedName>
        <fullName evidence="9">Chloroperoxidase</fullName>
    </submittedName>
</protein>
<dbReference type="AlphaFoldDB" id="A0AAQ3LXI2"/>
<dbReference type="InterPro" id="IPR036851">
    <property type="entry name" value="Chloroperoxidase-like_sf"/>
</dbReference>
<dbReference type="GO" id="GO:0004601">
    <property type="term" value="F:peroxidase activity"/>
    <property type="evidence" value="ECO:0007669"/>
    <property type="project" value="UniProtKB-KW"/>
</dbReference>
<organism evidence="9 10">
    <name type="scientific">Acrodontium crateriforme</name>
    <dbReference type="NCBI Taxonomy" id="150365"/>
    <lineage>
        <taxon>Eukaryota</taxon>
        <taxon>Fungi</taxon>
        <taxon>Dikarya</taxon>
        <taxon>Ascomycota</taxon>
        <taxon>Pezizomycotina</taxon>
        <taxon>Dothideomycetes</taxon>
        <taxon>Dothideomycetidae</taxon>
        <taxon>Mycosphaerellales</taxon>
        <taxon>Teratosphaeriaceae</taxon>
        <taxon>Acrodontium</taxon>
    </lineage>
</organism>
<keyword evidence="4" id="KW-0479">Metal-binding</keyword>
<dbReference type="Gene3D" id="1.10.489.10">
    <property type="entry name" value="Chloroperoxidase-like"/>
    <property type="match status" value="1"/>
</dbReference>
<dbReference type="InterPro" id="IPR000028">
    <property type="entry name" value="Chloroperoxidase"/>
</dbReference>
<feature type="domain" description="Heme haloperoxidase family profile" evidence="8">
    <location>
        <begin position="39"/>
        <end position="234"/>
    </location>
</feature>
<dbReference type="Pfam" id="PF01328">
    <property type="entry name" value="Peroxidase_2"/>
    <property type="match status" value="1"/>
</dbReference>
<dbReference type="SUPFAM" id="SSF47571">
    <property type="entry name" value="Cloroperoxidase"/>
    <property type="match status" value="1"/>
</dbReference>
<evidence type="ECO:0000256" key="1">
    <source>
        <dbReference type="ARBA" id="ARBA00001970"/>
    </source>
</evidence>
<gene>
    <name evidence="9" type="ORF">R9X50_00046400</name>
</gene>
<keyword evidence="10" id="KW-1185">Reference proteome</keyword>
<evidence type="ECO:0000256" key="5">
    <source>
        <dbReference type="ARBA" id="ARBA00023002"/>
    </source>
</evidence>
<comment type="similarity">
    <text evidence="7">Belongs to the chloroperoxidase family.</text>
</comment>
<reference evidence="9 10" key="1">
    <citation type="submission" date="2023-11" db="EMBL/GenBank/DDBJ databases">
        <title>An acidophilic fungus is an integral part of prey digestion in a carnivorous sundew plant.</title>
        <authorList>
            <person name="Tsai I.J."/>
        </authorList>
    </citation>
    <scope>NUCLEOTIDE SEQUENCE [LARGE SCALE GENOMIC DNA]</scope>
    <source>
        <strain evidence="9">169a</strain>
    </source>
</reference>
<keyword evidence="3" id="KW-0349">Heme</keyword>
<evidence type="ECO:0000259" key="8">
    <source>
        <dbReference type="Pfam" id="PF01328"/>
    </source>
</evidence>
<evidence type="ECO:0000313" key="10">
    <source>
        <dbReference type="Proteomes" id="UP001303373"/>
    </source>
</evidence>